<reference evidence="16" key="1">
    <citation type="submission" date="2015-08" db="EMBL/GenBank/DDBJ databases">
        <title>Biodiversity assessment using next-generation sequencing: comparison of phylogenetic and functional diversity between Nebraska grasslands.</title>
        <authorList>
            <person name="Ahrendsen D.L."/>
            <person name="Aust S.K."/>
            <person name="Kellar P.R."/>
        </authorList>
    </citation>
    <scope>NUCLEOTIDE SEQUENCE</scope>
</reference>
<evidence type="ECO:0000256" key="7">
    <source>
        <dbReference type="ARBA" id="ARBA00022957"/>
    </source>
</evidence>
<evidence type="ECO:0000256" key="9">
    <source>
        <dbReference type="ARBA" id="ARBA00022989"/>
    </source>
</evidence>
<dbReference type="PANTHER" id="PTHR22773">
    <property type="entry name" value="NADH DEHYDROGENASE"/>
    <property type="match status" value="1"/>
</dbReference>
<keyword evidence="4 13" id="KW-0812">Transmembrane</keyword>
<dbReference type="AlphaFoldDB" id="A0A109RTP1"/>
<feature type="transmembrane region" description="Helical" evidence="13">
    <location>
        <begin position="296"/>
        <end position="316"/>
    </location>
</feature>
<evidence type="ECO:0000256" key="3">
    <source>
        <dbReference type="ARBA" id="ARBA00022528"/>
    </source>
</evidence>
<dbReference type="InterPro" id="IPR010096">
    <property type="entry name" value="NADH-Q_OxRdtase_suN/2"/>
</dbReference>
<gene>
    <name evidence="13" type="primary">ndhB</name>
</gene>
<feature type="transmembrane region" description="Helical" evidence="13">
    <location>
        <begin position="348"/>
        <end position="372"/>
    </location>
</feature>
<evidence type="ECO:0000256" key="8">
    <source>
        <dbReference type="ARBA" id="ARBA00022967"/>
    </source>
</evidence>
<evidence type="ECO:0000313" key="16">
    <source>
        <dbReference type="EMBL" id="AMC30973.1"/>
    </source>
</evidence>
<comment type="subunit">
    <text evidence="13">NDH is composed of at least 16 different subunits, 5 of which are encoded in the nucleus.</text>
</comment>
<feature type="transmembrane region" description="Helical" evidence="13">
    <location>
        <begin position="393"/>
        <end position="415"/>
    </location>
</feature>
<dbReference type="GO" id="GO:0042773">
    <property type="term" value="P:ATP synthesis coupled electron transport"/>
    <property type="evidence" value="ECO:0007669"/>
    <property type="project" value="InterPro"/>
</dbReference>
<evidence type="ECO:0000256" key="10">
    <source>
        <dbReference type="ARBA" id="ARBA00023027"/>
    </source>
</evidence>
<keyword evidence="5 13" id="KW-0874">Quinone</keyword>
<dbReference type="EMBL" id="KT456976">
    <property type="protein sequence ID" value="AMC30973.1"/>
    <property type="molecule type" value="Genomic_DNA"/>
</dbReference>
<dbReference type="PRINTS" id="PR01434">
    <property type="entry name" value="NADHDHGNASE5"/>
</dbReference>
<geneLocation type="chloroplast" evidence="16"/>
<dbReference type="GO" id="GO:0048038">
    <property type="term" value="F:quinone binding"/>
    <property type="evidence" value="ECO:0007669"/>
    <property type="project" value="UniProtKB-KW"/>
</dbReference>
<proteinExistence type="inferred from homology"/>
<dbReference type="Pfam" id="PF00361">
    <property type="entry name" value="Proton_antipo_M"/>
    <property type="match status" value="1"/>
</dbReference>
<dbReference type="GO" id="GO:0016655">
    <property type="term" value="F:oxidoreductase activity, acting on NAD(P)H, quinone or similar compound as acceptor"/>
    <property type="evidence" value="ECO:0007669"/>
    <property type="project" value="UniProtKB-UniRule"/>
</dbReference>
<comment type="similarity">
    <text evidence="13">Belongs to the complex I subunit 2 family.</text>
</comment>
<dbReference type="InterPro" id="IPR045693">
    <property type="entry name" value="Ndh2_N"/>
</dbReference>
<feature type="transmembrane region" description="Helical" evidence="13">
    <location>
        <begin position="99"/>
        <end position="119"/>
    </location>
</feature>
<evidence type="ECO:0000256" key="4">
    <source>
        <dbReference type="ARBA" id="ARBA00022692"/>
    </source>
</evidence>
<evidence type="ECO:0000256" key="6">
    <source>
        <dbReference type="ARBA" id="ARBA00022857"/>
    </source>
</evidence>
<comment type="catalytic activity">
    <reaction evidence="13">
        <text>a plastoquinone + NADH + (n+1) H(+)(in) = a plastoquinol + NAD(+) + n H(+)(out)</text>
        <dbReference type="Rhea" id="RHEA:42608"/>
        <dbReference type="Rhea" id="RHEA-COMP:9561"/>
        <dbReference type="Rhea" id="RHEA-COMP:9562"/>
        <dbReference type="ChEBI" id="CHEBI:15378"/>
        <dbReference type="ChEBI" id="CHEBI:17757"/>
        <dbReference type="ChEBI" id="CHEBI:57540"/>
        <dbReference type="ChEBI" id="CHEBI:57945"/>
        <dbReference type="ChEBI" id="CHEBI:62192"/>
    </reaction>
</comment>
<keyword evidence="12 13" id="KW-0472">Membrane</keyword>
<comment type="subcellular location">
    <subcellularLocation>
        <location evidence="1">Membrane</location>
        <topology evidence="1">Multi-pass membrane protein</topology>
    </subcellularLocation>
    <subcellularLocation>
        <location evidence="13">Plastid</location>
        <location evidence="13">Chloroplast thylakoid membrane</location>
        <topology evidence="13">Multi-pass membrane protein</topology>
    </subcellularLocation>
</comment>
<keyword evidence="2 13" id="KW-0813">Transport</keyword>
<comment type="catalytic activity">
    <reaction evidence="13">
        <text>a plastoquinone + NADPH + (n+1) H(+)(in) = a plastoquinol + NADP(+) + n H(+)(out)</text>
        <dbReference type="Rhea" id="RHEA:42612"/>
        <dbReference type="Rhea" id="RHEA-COMP:9561"/>
        <dbReference type="Rhea" id="RHEA-COMP:9562"/>
        <dbReference type="ChEBI" id="CHEBI:15378"/>
        <dbReference type="ChEBI" id="CHEBI:17757"/>
        <dbReference type="ChEBI" id="CHEBI:57783"/>
        <dbReference type="ChEBI" id="CHEBI:58349"/>
        <dbReference type="ChEBI" id="CHEBI:62192"/>
    </reaction>
</comment>
<feature type="domain" description="NADH:quinone oxidoreductase/Mrp antiporter transmembrane" evidence="14">
    <location>
        <begin position="146"/>
        <end position="443"/>
    </location>
</feature>
<keyword evidence="9 13" id="KW-1133">Transmembrane helix</keyword>
<keyword evidence="10 13" id="KW-0520">NAD</keyword>
<keyword evidence="11 13" id="KW-0793">Thylakoid</keyword>
<protein>
    <recommendedName>
        <fullName evidence="13">NAD(P)H-quinone oxidoreductase subunit 2, chloroplastic</fullName>
        <ecNumber evidence="13">7.1.1.-</ecNumber>
    </recommendedName>
    <alternativeName>
        <fullName evidence="13">NAD(P)H dehydrogenase, subunit 2</fullName>
    </alternativeName>
    <alternativeName>
        <fullName evidence="13">NADH-plastoquinone oxidoreductase subunit 2</fullName>
    </alternativeName>
</protein>
<feature type="domain" description="NAD(P)H-quinone oxidoreductase subunit 2 N-terminal" evidence="15">
    <location>
        <begin position="18"/>
        <end position="117"/>
    </location>
</feature>
<feature type="transmembrane region" description="Helical" evidence="13">
    <location>
        <begin position="323"/>
        <end position="342"/>
    </location>
</feature>
<sequence length="512" mass="56836">MIWHVQNENFILDSTRIFMKAFHLLLFDGSFIFPECILIFGLILLLMIDSTSDQKDIPWLYFISSTSFVMSITALLFRWREEPMISFSGNFQTNNFNEIFQFLILLCSTLCIPLSVEYIECTEMAITEFLLFVLTATIGGMFLCGANDLITIFVAPECFSLCSYLLSGYTKKDVRSNEATMKYLLMGGASSSILVHGFSWLYGSSGGEIELQEIVNGLINTQMYNSPGISIALIFITVGIGFKLSLAPSHQWTPDVYEGSPTPVVAFLSVTSKVAASASATRIFDIPFYFSSNEWHLLLEILAILSMILGNLIAITQTSMKRMLAYSSIGQIGYVIIGIIVGDSNGGYASMITYMLFYIAMNLGTFACIILFGLRTGTDNIRDYAGLYTKDPFLALSLALCLLSLGGLPPLAGFFGKLHLFWCGWQAGLYFLVSIGLLTSVLSIYYYLKIIKLLMTGRNQEITPHVRNYRISPLRSNNSIELSMIVCVIASTIPGISMNPIIAIAQDTLFSF</sequence>
<keyword evidence="3 16" id="KW-0150">Chloroplast</keyword>
<evidence type="ECO:0000256" key="5">
    <source>
        <dbReference type="ARBA" id="ARBA00022719"/>
    </source>
</evidence>
<feature type="transmembrane region" description="Helical" evidence="13">
    <location>
        <begin position="59"/>
        <end position="79"/>
    </location>
</feature>
<dbReference type="GO" id="GO:0008137">
    <property type="term" value="F:NADH dehydrogenase (ubiquinone) activity"/>
    <property type="evidence" value="ECO:0007669"/>
    <property type="project" value="InterPro"/>
</dbReference>
<evidence type="ECO:0000256" key="11">
    <source>
        <dbReference type="ARBA" id="ARBA00023078"/>
    </source>
</evidence>
<evidence type="ECO:0000256" key="1">
    <source>
        <dbReference type="ARBA" id="ARBA00004141"/>
    </source>
</evidence>
<keyword evidence="7 13" id="KW-0618">Plastoquinone</keyword>
<feature type="transmembrane region" description="Helical" evidence="13">
    <location>
        <begin position="427"/>
        <end position="448"/>
    </location>
</feature>
<feature type="transmembrane region" description="Helical" evidence="13">
    <location>
        <begin position="482"/>
        <end position="505"/>
    </location>
</feature>
<evidence type="ECO:0000256" key="12">
    <source>
        <dbReference type="ARBA" id="ARBA00023136"/>
    </source>
</evidence>
<dbReference type="GO" id="GO:0009535">
    <property type="term" value="C:chloroplast thylakoid membrane"/>
    <property type="evidence" value="ECO:0007669"/>
    <property type="project" value="UniProtKB-SubCell"/>
</dbReference>
<dbReference type="InterPro" id="IPR001750">
    <property type="entry name" value="ND/Mrp_TM"/>
</dbReference>
<organism evidence="16">
    <name type="scientific">Physaria ludoviciana</name>
    <dbReference type="NCBI Taxonomy" id="1789065"/>
    <lineage>
        <taxon>Eukaryota</taxon>
        <taxon>Viridiplantae</taxon>
        <taxon>Streptophyta</taxon>
        <taxon>Embryophyta</taxon>
        <taxon>Tracheophyta</taxon>
        <taxon>Spermatophyta</taxon>
        <taxon>Magnoliopsida</taxon>
        <taxon>eudicotyledons</taxon>
        <taxon>Gunneridae</taxon>
        <taxon>Pentapetalae</taxon>
        <taxon>rosids</taxon>
        <taxon>malvids</taxon>
        <taxon>Brassicales</taxon>
        <taxon>Brassicaceae</taxon>
        <taxon>Physarieae</taxon>
        <taxon>Physaria</taxon>
    </lineage>
</organism>
<dbReference type="Pfam" id="PF19530">
    <property type="entry name" value="Ndh2_N"/>
    <property type="match status" value="1"/>
</dbReference>
<accession>A0A109RTP1</accession>
<evidence type="ECO:0000259" key="14">
    <source>
        <dbReference type="Pfam" id="PF00361"/>
    </source>
</evidence>
<feature type="transmembrane region" description="Helical" evidence="13">
    <location>
        <begin position="126"/>
        <end position="143"/>
    </location>
</feature>
<feature type="transmembrane region" description="Helical" evidence="13">
    <location>
        <begin position="223"/>
        <end position="244"/>
    </location>
</feature>
<comment type="function">
    <text evidence="13">NDH shuttles electrons from NAD(P)H:plastoquinone, via FMN and iron-sulfur (Fe-S) centers, to quinones in the photosynthetic chain and possibly in a chloroplast respiratory chain. The immediate electron acceptor for the enzyme in this species is believed to be plastoquinone. Couples the redox reaction to proton translocation, and thus conserves the redox energy in a proton gradient.</text>
</comment>
<dbReference type="EC" id="7.1.1.-" evidence="13"/>
<dbReference type="GO" id="GO:0019684">
    <property type="term" value="P:photosynthesis, light reaction"/>
    <property type="evidence" value="ECO:0007669"/>
    <property type="project" value="UniProtKB-UniRule"/>
</dbReference>
<dbReference type="HAMAP" id="MF_00445">
    <property type="entry name" value="NDH1_NuoN_1"/>
    <property type="match status" value="1"/>
</dbReference>
<keyword evidence="6 13" id="KW-0521">NADP</keyword>
<dbReference type="NCBIfam" id="TIGR01770">
    <property type="entry name" value="NDH_I_N"/>
    <property type="match status" value="1"/>
</dbReference>
<evidence type="ECO:0000256" key="13">
    <source>
        <dbReference type="HAMAP-Rule" id="MF_00445"/>
    </source>
</evidence>
<evidence type="ECO:0000256" key="2">
    <source>
        <dbReference type="ARBA" id="ARBA00022448"/>
    </source>
</evidence>
<keyword evidence="8 13" id="KW-1278">Translocase</keyword>
<dbReference type="NCBIfam" id="NF002701">
    <property type="entry name" value="PRK02504.1"/>
    <property type="match status" value="1"/>
</dbReference>
<evidence type="ECO:0000259" key="15">
    <source>
        <dbReference type="Pfam" id="PF19530"/>
    </source>
</evidence>
<feature type="transmembrane region" description="Helical" evidence="13">
    <location>
        <begin position="22"/>
        <end position="47"/>
    </location>
</feature>
<name>A0A109RTP1_9BRAS</name>
<keyword evidence="16" id="KW-0934">Plastid</keyword>